<evidence type="ECO:0000313" key="4">
    <source>
        <dbReference type="Proteomes" id="UP000825935"/>
    </source>
</evidence>
<dbReference type="OrthoDB" id="2596766at2759"/>
<dbReference type="InterPro" id="IPR054722">
    <property type="entry name" value="PolX-like_BBD"/>
</dbReference>
<organism evidence="3 4">
    <name type="scientific">Ceratopteris richardii</name>
    <name type="common">Triangle waterfern</name>
    <dbReference type="NCBI Taxonomy" id="49495"/>
    <lineage>
        <taxon>Eukaryota</taxon>
        <taxon>Viridiplantae</taxon>
        <taxon>Streptophyta</taxon>
        <taxon>Embryophyta</taxon>
        <taxon>Tracheophyta</taxon>
        <taxon>Polypodiopsida</taxon>
        <taxon>Polypodiidae</taxon>
        <taxon>Polypodiales</taxon>
        <taxon>Pteridineae</taxon>
        <taxon>Pteridaceae</taxon>
        <taxon>Parkerioideae</taxon>
        <taxon>Ceratopteris</taxon>
    </lineage>
</organism>
<feature type="domain" description="Retrovirus-related Pol polyprotein from transposon TNT 1-94-like beta-barrel" evidence="2">
    <location>
        <begin position="132"/>
        <end position="200"/>
    </location>
</feature>
<dbReference type="AlphaFoldDB" id="A0A8T2R2S9"/>
<accession>A0A8T2R2S9</accession>
<dbReference type="Pfam" id="PF22936">
    <property type="entry name" value="Pol_BBD"/>
    <property type="match status" value="1"/>
</dbReference>
<feature type="region of interest" description="Disordered" evidence="1">
    <location>
        <begin position="1"/>
        <end position="60"/>
    </location>
</feature>
<protein>
    <recommendedName>
        <fullName evidence="2">Retrovirus-related Pol polyprotein from transposon TNT 1-94-like beta-barrel domain-containing protein</fullName>
    </recommendedName>
</protein>
<proteinExistence type="predicted"/>
<evidence type="ECO:0000313" key="3">
    <source>
        <dbReference type="EMBL" id="KAH7290669.1"/>
    </source>
</evidence>
<name>A0A8T2R2S9_CERRI</name>
<dbReference type="Proteomes" id="UP000825935">
    <property type="component" value="Chromosome 30"/>
</dbReference>
<dbReference type="EMBL" id="CM035435">
    <property type="protein sequence ID" value="KAH7290669.1"/>
    <property type="molecule type" value="Genomic_DNA"/>
</dbReference>
<comment type="caution">
    <text evidence="3">The sequence shown here is derived from an EMBL/GenBank/DDBJ whole genome shotgun (WGS) entry which is preliminary data.</text>
</comment>
<keyword evidence="4" id="KW-1185">Reference proteome</keyword>
<sequence>MEENDEAMLSSSKGKKKKETTKEEKKSQQSKKESKSFTSSSTTSTSSTSTPKEKSISTSSTSKKETCHYCKKPYHFMTECKKRIYNEKKRASGNNAKNEPKPKSSIKNLMHVSIEELAFDQEALNAISDNPWIFDFGATKHMTDCRKVFASLSNSSSRRVTIADGHGLDVVGVREVNLKSRVGGNFIISNVLYVPKTKKNVPVRWPSGWASSLLRGGEGSTPGSNM</sequence>
<evidence type="ECO:0000259" key="2">
    <source>
        <dbReference type="Pfam" id="PF22936"/>
    </source>
</evidence>
<reference evidence="3" key="1">
    <citation type="submission" date="2021-08" db="EMBL/GenBank/DDBJ databases">
        <title>WGS assembly of Ceratopteris richardii.</title>
        <authorList>
            <person name="Marchant D.B."/>
            <person name="Chen G."/>
            <person name="Jenkins J."/>
            <person name="Shu S."/>
            <person name="Leebens-Mack J."/>
            <person name="Grimwood J."/>
            <person name="Schmutz J."/>
            <person name="Soltis P."/>
            <person name="Soltis D."/>
            <person name="Chen Z.-H."/>
        </authorList>
    </citation>
    <scope>NUCLEOTIDE SEQUENCE</scope>
    <source>
        <strain evidence="3">Whitten #5841</strain>
        <tissue evidence="3">Leaf</tissue>
    </source>
</reference>
<feature type="compositionally biased region" description="Low complexity" evidence="1">
    <location>
        <begin position="36"/>
        <end position="60"/>
    </location>
</feature>
<gene>
    <name evidence="3" type="ORF">KP509_30G058700</name>
</gene>
<feature type="compositionally biased region" description="Basic and acidic residues" evidence="1">
    <location>
        <begin position="20"/>
        <end position="35"/>
    </location>
</feature>
<evidence type="ECO:0000256" key="1">
    <source>
        <dbReference type="SAM" id="MobiDB-lite"/>
    </source>
</evidence>